<dbReference type="Pfam" id="PF00106">
    <property type="entry name" value="adh_short"/>
    <property type="match status" value="1"/>
</dbReference>
<dbReference type="PRINTS" id="PR00081">
    <property type="entry name" value="GDHRDH"/>
</dbReference>
<dbReference type="EMBL" id="JADGJH010002248">
    <property type="protein sequence ID" value="KAJ3101027.1"/>
    <property type="molecule type" value="Genomic_DNA"/>
</dbReference>
<comment type="similarity">
    <text evidence="1">Belongs to the short-chain dehydrogenases/reductases (SDR) family.</text>
</comment>
<dbReference type="InterPro" id="IPR036291">
    <property type="entry name" value="NAD(P)-bd_dom_sf"/>
</dbReference>
<organism evidence="2 3">
    <name type="scientific">Physocladia obscura</name>
    <dbReference type="NCBI Taxonomy" id="109957"/>
    <lineage>
        <taxon>Eukaryota</taxon>
        <taxon>Fungi</taxon>
        <taxon>Fungi incertae sedis</taxon>
        <taxon>Chytridiomycota</taxon>
        <taxon>Chytridiomycota incertae sedis</taxon>
        <taxon>Chytridiomycetes</taxon>
        <taxon>Chytridiales</taxon>
        <taxon>Chytriomycetaceae</taxon>
        <taxon>Physocladia</taxon>
    </lineage>
</organism>
<evidence type="ECO:0000256" key="1">
    <source>
        <dbReference type="RuleBase" id="RU000363"/>
    </source>
</evidence>
<dbReference type="PRINTS" id="PR00080">
    <property type="entry name" value="SDRFAMILY"/>
</dbReference>
<protein>
    <submittedName>
        <fullName evidence="2">Uncharacterized protein</fullName>
    </submittedName>
</protein>
<dbReference type="SUPFAM" id="SSF51735">
    <property type="entry name" value="NAD(P)-binding Rossmann-fold domains"/>
    <property type="match status" value="1"/>
</dbReference>
<comment type="caution">
    <text evidence="2">The sequence shown here is derived from an EMBL/GenBank/DDBJ whole genome shotgun (WGS) entry which is preliminary data.</text>
</comment>
<keyword evidence="3" id="KW-1185">Reference proteome</keyword>
<dbReference type="Gene3D" id="3.40.50.720">
    <property type="entry name" value="NAD(P)-binding Rossmann-like Domain"/>
    <property type="match status" value="1"/>
</dbReference>
<gene>
    <name evidence="2" type="ORF">HK100_004614</name>
</gene>
<reference evidence="2" key="1">
    <citation type="submission" date="2020-05" db="EMBL/GenBank/DDBJ databases">
        <title>Phylogenomic resolution of chytrid fungi.</title>
        <authorList>
            <person name="Stajich J.E."/>
            <person name="Amses K."/>
            <person name="Simmons R."/>
            <person name="Seto K."/>
            <person name="Myers J."/>
            <person name="Bonds A."/>
            <person name="Quandt C.A."/>
            <person name="Barry K."/>
            <person name="Liu P."/>
            <person name="Grigoriev I."/>
            <person name="Longcore J.E."/>
            <person name="James T.Y."/>
        </authorList>
    </citation>
    <scope>NUCLEOTIDE SEQUENCE</scope>
    <source>
        <strain evidence="2">JEL0513</strain>
    </source>
</reference>
<dbReference type="Proteomes" id="UP001211907">
    <property type="component" value="Unassembled WGS sequence"/>
</dbReference>
<dbReference type="InterPro" id="IPR052184">
    <property type="entry name" value="SDR_enzymes"/>
</dbReference>
<evidence type="ECO:0000313" key="3">
    <source>
        <dbReference type="Proteomes" id="UP001211907"/>
    </source>
</evidence>
<name>A0AAD5X8N0_9FUNG</name>
<evidence type="ECO:0000313" key="2">
    <source>
        <dbReference type="EMBL" id="KAJ3101027.1"/>
    </source>
</evidence>
<accession>A0AAD5X8N0</accession>
<dbReference type="PANTHER" id="PTHR45458">
    <property type="entry name" value="SHORT-CHAIN DEHYDROGENASE/REDUCTASE SDR"/>
    <property type="match status" value="1"/>
</dbReference>
<dbReference type="PANTHER" id="PTHR45458:SF1">
    <property type="entry name" value="SHORT CHAIN DEHYDROGENASE"/>
    <property type="match status" value="1"/>
</dbReference>
<dbReference type="AlphaFoldDB" id="A0AAD5X8N0"/>
<dbReference type="GO" id="GO:0016616">
    <property type="term" value="F:oxidoreductase activity, acting on the CH-OH group of donors, NAD or NADP as acceptor"/>
    <property type="evidence" value="ECO:0007669"/>
    <property type="project" value="TreeGrafter"/>
</dbReference>
<dbReference type="InterPro" id="IPR002347">
    <property type="entry name" value="SDR_fam"/>
</dbReference>
<proteinExistence type="inferred from homology"/>
<dbReference type="CDD" id="cd05325">
    <property type="entry name" value="carb_red_sniffer_like_SDR_c"/>
    <property type="match status" value="1"/>
</dbReference>
<sequence>MSGKTVVITGSSRGIGRQLAVAYAGLGWRVVATARQLAALDGIPAAEKYALDVADPASVASFAARLGANTKVHLLINNAGVLSNPKRVEDVTKEQLVDAFQTNSVGPFLVTQALLPNLKLAAAENNSAAGVGAVVVNVSSIQGSIAENSSGGYYSYRASKSASNSLSKSLAIDLKPFNISVLQLHPGYVKTDMSPAGIVSTVDSVDGMSKVIARAFDNALTGIFYDFQGKELPW</sequence>